<feature type="signal peptide" evidence="9">
    <location>
        <begin position="1"/>
        <end position="24"/>
    </location>
</feature>
<evidence type="ECO:0000256" key="8">
    <source>
        <dbReference type="ARBA" id="ARBA00023157"/>
    </source>
</evidence>
<dbReference type="Gene3D" id="3.10.360.10">
    <property type="entry name" value="Antimicrobial Peptide, Beta-defensin 2, Chain A"/>
    <property type="match status" value="1"/>
</dbReference>
<feature type="domain" description="Beta-defensin" evidence="10">
    <location>
        <begin position="36"/>
        <end position="65"/>
    </location>
</feature>
<dbReference type="EMBL" id="AQIB01160191">
    <property type="status" value="NOT_ANNOTATED_CDS"/>
    <property type="molecule type" value="Genomic_DNA"/>
</dbReference>
<dbReference type="STRING" id="60711.ENSCSAP00000013003"/>
<dbReference type="PANTHER" id="PTHR15001">
    <property type="entry name" value="BETA-DEFENSIN 123-RELATED"/>
    <property type="match status" value="1"/>
</dbReference>
<keyword evidence="3 9" id="KW-0964">Secreted</keyword>
<evidence type="ECO:0000259" key="10">
    <source>
        <dbReference type="Pfam" id="PF13841"/>
    </source>
</evidence>
<dbReference type="Pfam" id="PF13841">
    <property type="entry name" value="Defensin_beta_2"/>
    <property type="match status" value="1"/>
</dbReference>
<dbReference type="Proteomes" id="UP000029965">
    <property type="component" value="Chromosome 8"/>
</dbReference>
<evidence type="ECO:0000256" key="6">
    <source>
        <dbReference type="ARBA" id="ARBA00022940"/>
    </source>
</evidence>
<keyword evidence="8" id="KW-1015">Disulfide bond</keyword>
<sequence>MATRSVLLALVVLDLLFYVPPGRSGPNVYIQKLFASCWRLRGSCRQKCLKKEEYHILCDTTRLCCVNPKHLPILTGK</sequence>
<comment type="function">
    <text evidence="9">Has antibacterial activity.</text>
</comment>
<evidence type="ECO:0000313" key="12">
    <source>
        <dbReference type="Proteomes" id="UP000029965"/>
    </source>
</evidence>
<comment type="subcellular location">
    <subcellularLocation>
        <location evidence="1 9">Secreted</location>
    </subcellularLocation>
</comment>
<accession>A0A0D9RWL4</accession>
<dbReference type="InterPro" id="IPR050544">
    <property type="entry name" value="Beta-defensin"/>
</dbReference>
<keyword evidence="6 9" id="KW-0211">Defensin</keyword>
<keyword evidence="5 9" id="KW-0732">Signal</keyword>
<keyword evidence="12" id="KW-1185">Reference proteome</keyword>
<dbReference type="Ensembl" id="ENSCSAT00000015050.1">
    <property type="protein sequence ID" value="ENSCSAP00000013003.1"/>
    <property type="gene ID" value="ENSCSAG00000016954.1"/>
</dbReference>
<dbReference type="eggNOG" id="ENOG502TF02">
    <property type="taxonomic scope" value="Eukaryota"/>
</dbReference>
<dbReference type="CTD" id="613209"/>
<dbReference type="GO" id="GO:0005576">
    <property type="term" value="C:extracellular region"/>
    <property type="evidence" value="ECO:0007669"/>
    <property type="project" value="UniProtKB-SubCell"/>
</dbReference>
<evidence type="ECO:0000256" key="3">
    <source>
        <dbReference type="ARBA" id="ARBA00022525"/>
    </source>
</evidence>
<reference evidence="11" key="2">
    <citation type="submission" date="2025-08" db="UniProtKB">
        <authorList>
            <consortium name="Ensembl"/>
        </authorList>
    </citation>
    <scope>IDENTIFICATION</scope>
</reference>
<evidence type="ECO:0000256" key="4">
    <source>
        <dbReference type="ARBA" id="ARBA00022529"/>
    </source>
</evidence>
<dbReference type="PANTHER" id="PTHR15001:SF10">
    <property type="entry name" value="BETA-DEFENSIN 135"/>
    <property type="match status" value="1"/>
</dbReference>
<keyword evidence="4 9" id="KW-0929">Antimicrobial</keyword>
<evidence type="ECO:0000256" key="9">
    <source>
        <dbReference type="RuleBase" id="RU231113"/>
    </source>
</evidence>
<evidence type="ECO:0000256" key="2">
    <source>
        <dbReference type="ARBA" id="ARBA00007371"/>
    </source>
</evidence>
<dbReference type="GeneTree" id="ENSGT00530000064429"/>
<dbReference type="Bgee" id="ENSCSAG00000016954">
    <property type="expression patterns" value="Expressed in blood and 1 other cell type or tissue"/>
</dbReference>
<dbReference type="GO" id="GO:0045087">
    <property type="term" value="P:innate immune response"/>
    <property type="evidence" value="ECO:0007669"/>
    <property type="project" value="InterPro"/>
</dbReference>
<reference evidence="11" key="3">
    <citation type="submission" date="2025-09" db="UniProtKB">
        <authorList>
            <consortium name="Ensembl"/>
        </authorList>
    </citation>
    <scope>IDENTIFICATION</scope>
</reference>
<name>A0A0D9RWL4_CHLSB</name>
<proteinExistence type="inferred from homology"/>
<evidence type="ECO:0000256" key="5">
    <source>
        <dbReference type="ARBA" id="ARBA00022729"/>
    </source>
</evidence>
<organism evidence="11 12">
    <name type="scientific">Chlorocebus sabaeus</name>
    <name type="common">Green monkey</name>
    <name type="synonym">Simia sabaea</name>
    <dbReference type="NCBI Taxonomy" id="60711"/>
    <lineage>
        <taxon>Eukaryota</taxon>
        <taxon>Metazoa</taxon>
        <taxon>Chordata</taxon>
        <taxon>Craniata</taxon>
        <taxon>Vertebrata</taxon>
        <taxon>Euteleostomi</taxon>
        <taxon>Mammalia</taxon>
        <taxon>Eutheria</taxon>
        <taxon>Euarchontoglires</taxon>
        <taxon>Primates</taxon>
        <taxon>Haplorrhini</taxon>
        <taxon>Catarrhini</taxon>
        <taxon>Cercopithecidae</taxon>
        <taxon>Cercopithecinae</taxon>
        <taxon>Chlorocebus</taxon>
    </lineage>
</organism>
<protein>
    <recommendedName>
        <fullName evidence="9">Beta-defensin</fullName>
    </recommendedName>
</protein>
<gene>
    <name evidence="11" type="primary">DEFB135</name>
</gene>
<comment type="similarity">
    <text evidence="2 9">Belongs to the beta-defensin family.</text>
</comment>
<dbReference type="OMA" id="NTCWRTK"/>
<reference evidence="11 12" key="1">
    <citation type="submission" date="2014-03" db="EMBL/GenBank/DDBJ databases">
        <authorList>
            <person name="Warren W."/>
            <person name="Wilson R.K."/>
        </authorList>
    </citation>
    <scope>NUCLEOTIDE SEQUENCE</scope>
</reference>
<evidence type="ECO:0000256" key="1">
    <source>
        <dbReference type="ARBA" id="ARBA00004613"/>
    </source>
</evidence>
<feature type="chain" id="PRO_5005115482" description="Beta-defensin" evidence="9">
    <location>
        <begin position="25"/>
        <end position="77"/>
    </location>
</feature>
<evidence type="ECO:0000256" key="7">
    <source>
        <dbReference type="ARBA" id="ARBA00023022"/>
    </source>
</evidence>
<dbReference type="GO" id="GO:0042742">
    <property type="term" value="P:defense response to bacterium"/>
    <property type="evidence" value="ECO:0007669"/>
    <property type="project" value="UniProtKB-UniRule"/>
</dbReference>
<evidence type="ECO:0000313" key="11">
    <source>
        <dbReference type="Ensembl" id="ENSCSAP00000013003.1"/>
    </source>
</evidence>
<dbReference type="InterPro" id="IPR025933">
    <property type="entry name" value="Beta_defensin_dom"/>
</dbReference>
<dbReference type="AlphaFoldDB" id="A0A0D9RWL4"/>
<keyword evidence="7 9" id="KW-0044">Antibiotic</keyword>